<keyword evidence="8" id="KW-0406">Ion transport</keyword>
<dbReference type="EMBL" id="KB201890">
    <property type="protein sequence ID" value="ESO93943.1"/>
    <property type="molecule type" value="Genomic_DNA"/>
</dbReference>
<keyword evidence="5 11" id="KW-0812">Transmembrane</keyword>
<dbReference type="OMA" id="HNEDPER"/>
<evidence type="ECO:0000313" key="12">
    <source>
        <dbReference type="EMBL" id="ESO93943.1"/>
    </source>
</evidence>
<dbReference type="KEGG" id="lgi:LOTGIDRAFT_104940"/>
<proteinExistence type="inferred from homology"/>
<reference evidence="12 13" key="1">
    <citation type="journal article" date="2013" name="Nature">
        <title>Insights into bilaterian evolution from three spiralian genomes.</title>
        <authorList>
            <person name="Simakov O."/>
            <person name="Marletaz F."/>
            <person name="Cho S.J."/>
            <person name="Edsinger-Gonzales E."/>
            <person name="Havlak P."/>
            <person name="Hellsten U."/>
            <person name="Kuo D.H."/>
            <person name="Larsson T."/>
            <person name="Lv J."/>
            <person name="Arendt D."/>
            <person name="Savage R."/>
            <person name="Osoegawa K."/>
            <person name="de Jong P."/>
            <person name="Grimwood J."/>
            <person name="Chapman J.A."/>
            <person name="Shapiro H."/>
            <person name="Aerts A."/>
            <person name="Otillar R.P."/>
            <person name="Terry A.Y."/>
            <person name="Boore J.L."/>
            <person name="Grigoriev I.V."/>
            <person name="Lindberg D.R."/>
            <person name="Seaver E.C."/>
            <person name="Weisblat D.A."/>
            <person name="Putnam N.H."/>
            <person name="Rokhsar D.S."/>
        </authorList>
    </citation>
    <scope>NUCLEOTIDE SEQUENCE [LARGE SCALE GENOMIC DNA]</scope>
</reference>
<evidence type="ECO:0000256" key="1">
    <source>
        <dbReference type="ARBA" id="ARBA00004651"/>
    </source>
</evidence>
<evidence type="ECO:0000256" key="9">
    <source>
        <dbReference type="ARBA" id="ARBA00023136"/>
    </source>
</evidence>
<dbReference type="InterPro" id="IPR004878">
    <property type="entry name" value="Otopetrin"/>
</dbReference>
<dbReference type="CTD" id="20229920"/>
<dbReference type="GO" id="GO:0005886">
    <property type="term" value="C:plasma membrane"/>
    <property type="evidence" value="ECO:0007669"/>
    <property type="project" value="UniProtKB-SubCell"/>
</dbReference>
<dbReference type="RefSeq" id="XP_009055559.1">
    <property type="nucleotide sequence ID" value="XM_009057311.1"/>
</dbReference>
<dbReference type="Pfam" id="PF03189">
    <property type="entry name" value="Otopetrin"/>
    <property type="match status" value="1"/>
</dbReference>
<organism evidence="12 13">
    <name type="scientific">Lottia gigantea</name>
    <name type="common">Giant owl limpet</name>
    <dbReference type="NCBI Taxonomy" id="225164"/>
    <lineage>
        <taxon>Eukaryota</taxon>
        <taxon>Metazoa</taxon>
        <taxon>Spiralia</taxon>
        <taxon>Lophotrochozoa</taxon>
        <taxon>Mollusca</taxon>
        <taxon>Gastropoda</taxon>
        <taxon>Patellogastropoda</taxon>
        <taxon>Lottioidea</taxon>
        <taxon>Lottiidae</taxon>
        <taxon>Lottia</taxon>
    </lineage>
</organism>
<keyword evidence="13" id="KW-1185">Reference proteome</keyword>
<accession>V3ZRA0</accession>
<feature type="transmembrane region" description="Helical" evidence="11">
    <location>
        <begin position="141"/>
        <end position="161"/>
    </location>
</feature>
<keyword evidence="3" id="KW-0813">Transport</keyword>
<dbReference type="AlphaFoldDB" id="V3ZRA0"/>
<keyword evidence="9 11" id="KW-0472">Membrane</keyword>
<evidence type="ECO:0000256" key="4">
    <source>
        <dbReference type="ARBA" id="ARBA00022475"/>
    </source>
</evidence>
<evidence type="ECO:0000256" key="8">
    <source>
        <dbReference type="ARBA" id="ARBA00023065"/>
    </source>
</evidence>
<keyword evidence="4" id="KW-1003">Cell membrane</keyword>
<evidence type="ECO:0000256" key="6">
    <source>
        <dbReference type="ARBA" id="ARBA00022781"/>
    </source>
</evidence>
<evidence type="ECO:0000256" key="11">
    <source>
        <dbReference type="SAM" id="Phobius"/>
    </source>
</evidence>
<dbReference type="PANTHER" id="PTHR21522:SF32">
    <property type="entry name" value="OTOPETRIN-2"/>
    <property type="match status" value="1"/>
</dbReference>
<feature type="transmembrane region" description="Helical" evidence="11">
    <location>
        <begin position="12"/>
        <end position="31"/>
    </location>
</feature>
<evidence type="ECO:0000256" key="5">
    <source>
        <dbReference type="ARBA" id="ARBA00022692"/>
    </source>
</evidence>
<keyword evidence="6" id="KW-0375">Hydrogen ion transport</keyword>
<keyword evidence="7 11" id="KW-1133">Transmembrane helix</keyword>
<evidence type="ECO:0000256" key="7">
    <source>
        <dbReference type="ARBA" id="ARBA00022989"/>
    </source>
</evidence>
<dbReference type="HOGENOM" id="CLU_066318_0_0_1"/>
<dbReference type="GeneID" id="20229920"/>
<comment type="similarity">
    <text evidence="2">Belongs to the otopetrin family.</text>
</comment>
<evidence type="ECO:0000313" key="13">
    <source>
        <dbReference type="Proteomes" id="UP000030746"/>
    </source>
</evidence>
<dbReference type="OrthoDB" id="6429739at2759"/>
<gene>
    <name evidence="12" type="ORF">LOTGIDRAFT_104940</name>
</gene>
<feature type="transmembrane region" description="Helical" evidence="11">
    <location>
        <begin position="211"/>
        <end position="228"/>
    </location>
</feature>
<feature type="transmembrane region" description="Helical" evidence="11">
    <location>
        <begin position="67"/>
        <end position="90"/>
    </location>
</feature>
<dbReference type="Proteomes" id="UP000030746">
    <property type="component" value="Unassembled WGS sequence"/>
</dbReference>
<sequence length="285" mass="32233">MNTVVESSGPYLYPCSIEYSLICAGIIFIMWRNVGKVGDRNQKDKQWAAKMKANRLGVDCSNSSRGLFLGIFLLVAVVINIIAFFVMIRIKSRSGDAVMVEHLSEIICYVMTAVAVIIAFYKMQPLGFRSQREVDLEQTLLVIGLFGIFVFSLLSITAASFSQSKIASLLIIISSVLRMFQASLQTLFILNTLRRFAETKSHEQGKPGREFVTFLLVANIALWGINTFEVQQTEANPIQMKFYGLLPWTIFTHVSSPLAIFFRFHSTVCLANIWKHAWKRRVGRI</sequence>
<evidence type="ECO:0000256" key="3">
    <source>
        <dbReference type="ARBA" id="ARBA00022448"/>
    </source>
</evidence>
<comment type="subcellular location">
    <subcellularLocation>
        <location evidence="1">Cell membrane</location>
        <topology evidence="1">Multi-pass membrane protein</topology>
    </subcellularLocation>
</comment>
<dbReference type="GO" id="GO:0015252">
    <property type="term" value="F:proton channel activity"/>
    <property type="evidence" value="ECO:0007669"/>
    <property type="project" value="InterPro"/>
</dbReference>
<feature type="transmembrane region" description="Helical" evidence="11">
    <location>
        <begin position="248"/>
        <end position="274"/>
    </location>
</feature>
<dbReference type="PANTHER" id="PTHR21522">
    <property type="entry name" value="PROTON CHANNEL OTOP"/>
    <property type="match status" value="1"/>
</dbReference>
<feature type="transmembrane region" description="Helical" evidence="11">
    <location>
        <begin position="167"/>
        <end position="190"/>
    </location>
</feature>
<keyword evidence="10" id="KW-0407">Ion channel</keyword>
<name>V3ZRA0_LOTGI</name>
<evidence type="ECO:0000256" key="10">
    <source>
        <dbReference type="ARBA" id="ARBA00023303"/>
    </source>
</evidence>
<protein>
    <submittedName>
        <fullName evidence="12">Uncharacterized protein</fullName>
    </submittedName>
</protein>
<feature type="transmembrane region" description="Helical" evidence="11">
    <location>
        <begin position="102"/>
        <end position="121"/>
    </location>
</feature>
<evidence type="ECO:0000256" key="2">
    <source>
        <dbReference type="ARBA" id="ARBA00006513"/>
    </source>
</evidence>